<feature type="transmembrane region" description="Helical" evidence="13">
    <location>
        <begin position="142"/>
        <end position="161"/>
    </location>
</feature>
<dbReference type="InterPro" id="IPR001199">
    <property type="entry name" value="Cyt_B5-like_heme/steroid-bd"/>
</dbReference>
<dbReference type="PROSITE" id="PS00191">
    <property type="entry name" value="CYTOCHROME_B5_1"/>
    <property type="match status" value="1"/>
</dbReference>
<evidence type="ECO:0000256" key="1">
    <source>
        <dbReference type="ARBA" id="ARBA00004131"/>
    </source>
</evidence>
<dbReference type="RefSeq" id="XP_022676186.1">
    <property type="nucleotide sequence ID" value="XM_022819641.1"/>
</dbReference>
<evidence type="ECO:0000256" key="4">
    <source>
        <dbReference type="ARBA" id="ARBA00022692"/>
    </source>
</evidence>
<dbReference type="GO" id="GO:0016126">
    <property type="term" value="P:sterol biosynthetic process"/>
    <property type="evidence" value="ECO:0007669"/>
    <property type="project" value="TreeGrafter"/>
</dbReference>
<dbReference type="GO" id="GO:0005789">
    <property type="term" value="C:endoplasmic reticulum membrane"/>
    <property type="evidence" value="ECO:0007669"/>
    <property type="project" value="UniProtKB-SubCell"/>
</dbReference>
<dbReference type="InterPro" id="IPR050668">
    <property type="entry name" value="Cytochrome_b5"/>
</dbReference>
<comment type="similarity">
    <text evidence="12 13">Belongs to the cytochrome b5 family.</text>
</comment>
<evidence type="ECO:0000256" key="2">
    <source>
        <dbReference type="ARBA" id="ARBA00022448"/>
    </source>
</evidence>
<evidence type="ECO:0000259" key="14">
    <source>
        <dbReference type="PROSITE" id="PS50255"/>
    </source>
</evidence>
<dbReference type="EMBL" id="AP012216">
    <property type="protein sequence ID" value="BAO40365.1"/>
    <property type="molecule type" value="Genomic_DNA"/>
</dbReference>
<evidence type="ECO:0000256" key="9">
    <source>
        <dbReference type="ARBA" id="ARBA00023004"/>
    </source>
</evidence>
<dbReference type="VEuPathDB" id="FungiDB:KLMA_40341"/>
<keyword evidence="10 13" id="KW-0472">Membrane</keyword>
<proteinExistence type="inferred from homology"/>
<protein>
    <recommendedName>
        <fullName evidence="14">Cytochrome b5 heme-binding domain-containing protein</fullName>
    </recommendedName>
</protein>
<evidence type="ECO:0000256" key="8">
    <source>
        <dbReference type="ARBA" id="ARBA00022982"/>
    </source>
</evidence>
<dbReference type="SMART" id="SM01117">
    <property type="entry name" value="Cyt-b5"/>
    <property type="match status" value="1"/>
</dbReference>
<evidence type="ECO:0000313" key="15">
    <source>
        <dbReference type="EMBL" id="BAO40365.1"/>
    </source>
</evidence>
<dbReference type="GO" id="GO:0020037">
    <property type="term" value="F:heme binding"/>
    <property type="evidence" value="ECO:0007669"/>
    <property type="project" value="UniProtKB-UniRule"/>
</dbReference>
<dbReference type="GeneID" id="34716327"/>
<keyword evidence="6" id="KW-0256">Endoplasmic reticulum</keyword>
<dbReference type="PANTHER" id="PTHR19359">
    <property type="entry name" value="CYTOCHROME B5"/>
    <property type="match status" value="1"/>
</dbReference>
<evidence type="ECO:0000256" key="7">
    <source>
        <dbReference type="ARBA" id="ARBA00022848"/>
    </source>
</evidence>
<dbReference type="Proteomes" id="UP000065495">
    <property type="component" value="Chromosome 4"/>
</dbReference>
<evidence type="ECO:0000256" key="3">
    <source>
        <dbReference type="ARBA" id="ARBA00022617"/>
    </source>
</evidence>
<dbReference type="PROSITE" id="PS50255">
    <property type="entry name" value="CYTOCHROME_B5_2"/>
    <property type="match status" value="1"/>
</dbReference>
<dbReference type="InterPro" id="IPR036400">
    <property type="entry name" value="Cyt_B5-like_heme/steroid_sf"/>
</dbReference>
<dbReference type="AlphaFoldDB" id="W0TAE7"/>
<evidence type="ECO:0000313" key="16">
    <source>
        <dbReference type="Proteomes" id="UP000065495"/>
    </source>
</evidence>
<dbReference type="GO" id="GO:0046872">
    <property type="term" value="F:metal ion binding"/>
    <property type="evidence" value="ECO:0007669"/>
    <property type="project" value="UniProtKB-UniRule"/>
</dbReference>
<keyword evidence="5 13" id="KW-0479">Metal-binding</keyword>
<reference evidence="15 16" key="1">
    <citation type="journal article" date="2015" name="Biotechnol. Biofuels">
        <title>Genetic basis of the highly efficient yeast Kluyveromyces marxianus: complete genome sequence and transcriptome analyses.</title>
        <authorList>
            <person name="Lertwattanasakul N."/>
            <person name="Kosaka T."/>
            <person name="Hosoyama A."/>
            <person name="Suzuki Y."/>
            <person name="Rodrussamee N."/>
            <person name="Matsutani M."/>
            <person name="Murata M."/>
            <person name="Fujimoto N."/>
            <person name="Suprayogi"/>
            <person name="Tsuchikane K."/>
            <person name="Limtong S."/>
            <person name="Fujita N."/>
            <person name="Yamada M."/>
        </authorList>
    </citation>
    <scope>NUCLEOTIDE SEQUENCE [LARGE SCALE GENOMIC DNA]</scope>
    <source>
        <strain evidence="16">DMKU3-1042 / BCC 29191 / NBRC 104275</strain>
    </source>
</reference>
<evidence type="ECO:0000256" key="10">
    <source>
        <dbReference type="ARBA" id="ARBA00023136"/>
    </source>
</evidence>
<keyword evidence="9 13" id="KW-0408">Iron</keyword>
<keyword evidence="4 13" id="KW-0812">Transmembrane</keyword>
<organism evidence="15 16">
    <name type="scientific">Kluyveromyces marxianus (strain DMKU3-1042 / BCC 29191 / NBRC 104275)</name>
    <name type="common">Yeast</name>
    <name type="synonym">Candida kefyr</name>
    <dbReference type="NCBI Taxonomy" id="1003335"/>
    <lineage>
        <taxon>Eukaryota</taxon>
        <taxon>Fungi</taxon>
        <taxon>Dikarya</taxon>
        <taxon>Ascomycota</taxon>
        <taxon>Saccharomycotina</taxon>
        <taxon>Saccharomycetes</taxon>
        <taxon>Saccharomycetales</taxon>
        <taxon>Saccharomycetaceae</taxon>
        <taxon>Kluyveromyces</taxon>
    </lineage>
</organism>
<dbReference type="OrthoDB" id="1925334at2759"/>
<dbReference type="KEGG" id="kmx:KLMA_40341"/>
<dbReference type="PRINTS" id="PR00363">
    <property type="entry name" value="CYTOCHROMEB5"/>
</dbReference>
<keyword evidence="2" id="KW-0813">Transport</keyword>
<keyword evidence="13" id="KW-1133">Transmembrane helix</keyword>
<dbReference type="Gene3D" id="3.10.120.10">
    <property type="entry name" value="Cytochrome b5-like heme/steroid binding domain"/>
    <property type="match status" value="1"/>
</dbReference>
<evidence type="ECO:0000256" key="5">
    <source>
        <dbReference type="ARBA" id="ARBA00022723"/>
    </source>
</evidence>
<dbReference type="SUPFAM" id="SSF55856">
    <property type="entry name" value="Cytochrome b5-like heme/steroid binding domain"/>
    <property type="match status" value="1"/>
</dbReference>
<evidence type="ECO:0000256" key="12">
    <source>
        <dbReference type="ARBA" id="ARBA00038168"/>
    </source>
</evidence>
<evidence type="ECO:0000256" key="6">
    <source>
        <dbReference type="ARBA" id="ARBA00022824"/>
    </source>
</evidence>
<keyword evidence="8" id="KW-0249">Electron transport</keyword>
<comment type="caution">
    <text evidence="13">Lacks conserved residue(s) required for the propagation of feature annotation.</text>
</comment>
<sequence>MKDPLITMDEVSKHTSRDDCWTVIHGKVYDITNFLNKHPGGTQVLLKYAGKDSTLQFDDIGHSLESLAYDLDPGALKGTLYQPKSKSHRIGDNDNDEENNDEVQLPFFLTTIFPAAGIFWLTEACQAIKKFLVLERDTRIRLLSVTIFFCVLTLGLIHYGHDDFAIDYNDYSAPTWLD</sequence>
<gene>
    <name evidence="15" type="ORF">KLMA_40341</name>
</gene>
<dbReference type="Pfam" id="PF00173">
    <property type="entry name" value="Cyt-b5"/>
    <property type="match status" value="1"/>
</dbReference>
<feature type="domain" description="Cytochrome b5 heme-binding" evidence="14">
    <location>
        <begin position="3"/>
        <end position="94"/>
    </location>
</feature>
<feature type="transmembrane region" description="Helical" evidence="13">
    <location>
        <begin position="103"/>
        <end position="121"/>
    </location>
</feature>
<keyword evidence="7" id="KW-0492">Microsome</keyword>
<dbReference type="InterPro" id="IPR018506">
    <property type="entry name" value="Cyt_B5_heme-BS"/>
</dbReference>
<evidence type="ECO:0000256" key="13">
    <source>
        <dbReference type="RuleBase" id="RU362121"/>
    </source>
</evidence>
<keyword evidence="3 13" id="KW-0349">Heme</keyword>
<comment type="subcellular location">
    <subcellularLocation>
        <location evidence="1">Endoplasmic reticulum membrane</location>
        <topology evidence="1">Single-pass membrane protein</topology>
        <orientation evidence="1">Cytoplasmic side</orientation>
    </subcellularLocation>
    <subcellularLocation>
        <location evidence="11">Microsome membrane</location>
        <topology evidence="11">Single-pass membrane protein</topology>
        <orientation evidence="11">Cytoplasmic side</orientation>
    </subcellularLocation>
</comment>
<accession>W0TAE7</accession>
<name>W0TAE7_KLUMD</name>
<dbReference type="PANTHER" id="PTHR19359:SF150">
    <property type="entry name" value="CYTOCHROME B5"/>
    <property type="match status" value="1"/>
</dbReference>
<evidence type="ECO:0000256" key="11">
    <source>
        <dbReference type="ARBA" id="ARBA00037877"/>
    </source>
</evidence>